<feature type="compositionally biased region" description="Basic residues" evidence="1">
    <location>
        <begin position="24"/>
        <end position="33"/>
    </location>
</feature>
<gene>
    <name evidence="2" type="ORF">RCOM_0551250</name>
</gene>
<dbReference type="AlphaFoldDB" id="B9SWL1"/>
<dbReference type="InParanoid" id="B9SWL1"/>
<proteinExistence type="predicted"/>
<accession>B9SWL1</accession>
<evidence type="ECO:0000256" key="1">
    <source>
        <dbReference type="SAM" id="MobiDB-lite"/>
    </source>
</evidence>
<reference evidence="3" key="1">
    <citation type="journal article" date="2010" name="Nat. Biotechnol.">
        <title>Draft genome sequence of the oilseed species Ricinus communis.</title>
        <authorList>
            <person name="Chan A.P."/>
            <person name="Crabtree J."/>
            <person name="Zhao Q."/>
            <person name="Lorenzi H."/>
            <person name="Orvis J."/>
            <person name="Puiu D."/>
            <person name="Melake-Berhan A."/>
            <person name="Jones K.M."/>
            <person name="Redman J."/>
            <person name="Chen G."/>
            <person name="Cahoon E.B."/>
            <person name="Gedil M."/>
            <person name="Stanke M."/>
            <person name="Haas B.J."/>
            <person name="Wortman J.R."/>
            <person name="Fraser-Liggett C.M."/>
            <person name="Ravel J."/>
            <person name="Rabinowicz P.D."/>
        </authorList>
    </citation>
    <scope>NUCLEOTIDE SEQUENCE [LARGE SCALE GENOMIC DNA]</scope>
    <source>
        <strain evidence="3">cv. Hale</strain>
    </source>
</reference>
<evidence type="ECO:0000313" key="3">
    <source>
        <dbReference type="Proteomes" id="UP000008311"/>
    </source>
</evidence>
<dbReference type="Proteomes" id="UP000008311">
    <property type="component" value="Unassembled WGS sequence"/>
</dbReference>
<evidence type="ECO:0000313" key="2">
    <source>
        <dbReference type="EMBL" id="EEF32000.1"/>
    </source>
</evidence>
<dbReference type="EMBL" id="EQ974205">
    <property type="protein sequence ID" value="EEF32000.1"/>
    <property type="molecule type" value="Genomic_DNA"/>
</dbReference>
<feature type="region of interest" description="Disordered" evidence="1">
    <location>
        <begin position="1"/>
        <end position="34"/>
    </location>
</feature>
<name>B9SWL1_RICCO</name>
<organism evidence="2 3">
    <name type="scientific">Ricinus communis</name>
    <name type="common">Castor bean</name>
    <dbReference type="NCBI Taxonomy" id="3988"/>
    <lineage>
        <taxon>Eukaryota</taxon>
        <taxon>Viridiplantae</taxon>
        <taxon>Streptophyta</taxon>
        <taxon>Embryophyta</taxon>
        <taxon>Tracheophyta</taxon>
        <taxon>Spermatophyta</taxon>
        <taxon>Magnoliopsida</taxon>
        <taxon>eudicotyledons</taxon>
        <taxon>Gunneridae</taxon>
        <taxon>Pentapetalae</taxon>
        <taxon>rosids</taxon>
        <taxon>fabids</taxon>
        <taxon>Malpighiales</taxon>
        <taxon>Euphorbiaceae</taxon>
        <taxon>Acalyphoideae</taxon>
        <taxon>Acalypheae</taxon>
        <taxon>Ricinus</taxon>
    </lineage>
</organism>
<sequence length="99" mass="11501">MWQQGRIASPTSSWSSWEAQATRPKQHKAHKLQKGWQMRANDKSMMPAVRLQITHNKDTSEARIRLRGTQQWHHHTCRELTEEPPSAGGIAKIQKLTFF</sequence>
<keyword evidence="3" id="KW-1185">Reference proteome</keyword>
<feature type="compositionally biased region" description="Polar residues" evidence="1">
    <location>
        <begin position="9"/>
        <end position="19"/>
    </location>
</feature>
<protein>
    <submittedName>
        <fullName evidence="2">Uncharacterized protein</fullName>
    </submittedName>
</protein>